<dbReference type="GO" id="GO:0046872">
    <property type="term" value="F:metal ion binding"/>
    <property type="evidence" value="ECO:0007669"/>
    <property type="project" value="UniProtKB-KW"/>
</dbReference>
<evidence type="ECO:0000256" key="3">
    <source>
        <dbReference type="ARBA" id="ARBA00022801"/>
    </source>
</evidence>
<sequence>MSRRLVITADDLGREAGTTEVIVALLAEGNVTATTLICVSPAAERAASQVAELGVVPRLHVTLTSERGIPRWRPLHGAACLADGDGTLHDDPFVLGARGEARHVMEEADAQLRWMRVRRLAPVAADSHAGTLYGLHGRSWLAETLEWCARHCLAFRLPRDPEPYIGGPLPPRLAQAHEHAVALADALGVALPQTIATNRRTAHELGTYERLRDDYLRRLAALPEGTSELFLHPSREDAVTGPDGVVRAWEARLLRDPVWHDALEKEGVELAGGWWD</sequence>
<dbReference type="PANTHER" id="PTHR31609:SF1">
    <property type="entry name" value="CARBOHYDRATE DEACETYLASE"/>
    <property type="match status" value="1"/>
</dbReference>
<dbReference type="GO" id="GO:0005975">
    <property type="term" value="P:carbohydrate metabolic process"/>
    <property type="evidence" value="ECO:0007669"/>
    <property type="project" value="InterPro"/>
</dbReference>
<keyword evidence="7" id="KW-1185">Reference proteome</keyword>
<keyword evidence="5" id="KW-0119">Carbohydrate metabolism</keyword>
<evidence type="ECO:0000256" key="5">
    <source>
        <dbReference type="ARBA" id="ARBA00023277"/>
    </source>
</evidence>
<keyword evidence="3" id="KW-0378">Hydrolase</keyword>
<comment type="caution">
    <text evidence="6">The sequence shown here is derived from an EMBL/GenBank/DDBJ whole genome shotgun (WGS) entry which is preliminary data.</text>
</comment>
<dbReference type="Gene3D" id="3.20.20.370">
    <property type="entry name" value="Glycoside hydrolase/deacetylase"/>
    <property type="match status" value="1"/>
</dbReference>
<dbReference type="GO" id="GO:0016787">
    <property type="term" value="F:hydrolase activity"/>
    <property type="evidence" value="ECO:0007669"/>
    <property type="project" value="UniProtKB-KW"/>
</dbReference>
<comment type="cofactor">
    <cofactor evidence="1">
        <name>Mg(2+)</name>
        <dbReference type="ChEBI" id="CHEBI:18420"/>
    </cofactor>
</comment>
<dbReference type="EMBL" id="SMLD01000319">
    <property type="protein sequence ID" value="TDE20099.1"/>
    <property type="molecule type" value="Genomic_DNA"/>
</dbReference>
<dbReference type="GO" id="GO:0019213">
    <property type="term" value="F:deacetylase activity"/>
    <property type="evidence" value="ECO:0007669"/>
    <property type="project" value="TreeGrafter"/>
</dbReference>
<accession>A0A4R5DY22</accession>
<evidence type="ECO:0000256" key="1">
    <source>
        <dbReference type="ARBA" id="ARBA00001946"/>
    </source>
</evidence>
<evidence type="ECO:0000313" key="6">
    <source>
        <dbReference type="EMBL" id="TDE20099.1"/>
    </source>
</evidence>
<reference evidence="6 7" key="1">
    <citation type="submission" date="2019-03" db="EMBL/GenBank/DDBJ databases">
        <title>Draft genome sequences of novel Actinobacteria.</title>
        <authorList>
            <person name="Sahin N."/>
            <person name="Ay H."/>
            <person name="Saygin H."/>
        </authorList>
    </citation>
    <scope>NUCLEOTIDE SEQUENCE [LARGE SCALE GENOMIC DNA]</scope>
    <source>
        <strain evidence="6 7">6K102</strain>
    </source>
</reference>
<dbReference type="AlphaFoldDB" id="A0A4R5DY22"/>
<evidence type="ECO:0000256" key="4">
    <source>
        <dbReference type="ARBA" id="ARBA00022842"/>
    </source>
</evidence>
<dbReference type="Pfam" id="PF04794">
    <property type="entry name" value="YdjC"/>
    <property type="match status" value="1"/>
</dbReference>
<evidence type="ECO:0000313" key="7">
    <source>
        <dbReference type="Proteomes" id="UP000295136"/>
    </source>
</evidence>
<dbReference type="RefSeq" id="WP_132641831.1">
    <property type="nucleotide sequence ID" value="NZ_SMLD01000319.1"/>
</dbReference>
<dbReference type="InterPro" id="IPR006879">
    <property type="entry name" value="YdjC-like"/>
</dbReference>
<keyword evidence="4" id="KW-0460">Magnesium</keyword>
<keyword evidence="2" id="KW-0479">Metal-binding</keyword>
<dbReference type="SUPFAM" id="SSF88713">
    <property type="entry name" value="Glycoside hydrolase/deacetylase"/>
    <property type="match status" value="1"/>
</dbReference>
<organism evidence="6 7">
    <name type="scientific">Nonomuraea mesophila</name>
    <dbReference type="NCBI Taxonomy" id="2530382"/>
    <lineage>
        <taxon>Bacteria</taxon>
        <taxon>Bacillati</taxon>
        <taxon>Actinomycetota</taxon>
        <taxon>Actinomycetes</taxon>
        <taxon>Streptosporangiales</taxon>
        <taxon>Streptosporangiaceae</taxon>
        <taxon>Nonomuraea</taxon>
    </lineage>
</organism>
<gene>
    <name evidence="6" type="ORF">E1295_47305</name>
</gene>
<name>A0A4R5DY22_9ACTN</name>
<proteinExistence type="predicted"/>
<evidence type="ECO:0000256" key="2">
    <source>
        <dbReference type="ARBA" id="ARBA00022723"/>
    </source>
</evidence>
<dbReference type="PANTHER" id="PTHR31609">
    <property type="entry name" value="YDJC DEACETYLASE FAMILY MEMBER"/>
    <property type="match status" value="1"/>
</dbReference>
<dbReference type="InterPro" id="IPR011330">
    <property type="entry name" value="Glyco_hydro/deAcase_b/a-brl"/>
</dbReference>
<protein>
    <submittedName>
        <fullName evidence="6">ChbG/HpnK family deacetylase</fullName>
    </submittedName>
</protein>
<dbReference type="Proteomes" id="UP000295136">
    <property type="component" value="Unassembled WGS sequence"/>
</dbReference>